<dbReference type="InterPro" id="IPR049326">
    <property type="entry name" value="Rhodopsin_dom_fungi"/>
</dbReference>
<dbReference type="HOGENOM" id="CLU_028200_6_1_1"/>
<keyword evidence="10" id="KW-1185">Reference proteome</keyword>
<evidence type="ECO:0000256" key="4">
    <source>
        <dbReference type="ARBA" id="ARBA00023136"/>
    </source>
</evidence>
<name>A0A074WD72_9PEZI</name>
<dbReference type="OrthoDB" id="5378633at2759"/>
<sequence>VNQIGMGKDMWFVSFDHITEILEIFYFTELLYLAAIGLTKISILLFYLRIFPDWKLRRAIYAMISICGLYSIVFVTVTALQCIPVSMAWKKWDGEHKGKCLDLNADGWASASLNIILDLIVIALPMKQLTVLNMSWQRKLGVIVMFLGGGFVLRLKYLIQFAHTDNVTWDYLSVGYWSAVETHVGVMVACAPAIRSLQFQIREKLWPKPASTPSYYSSDTKNSSKTRSKVDSANRSWGGGAVSKADGPRSRLSSIGAHRKDDFVEIDEYEMNVNDGFGARGRRLDEEDRLGMAEETGSEGSVTRSYTPNDDVAPLAATAAPIGRGYVNGILVQTDWSVGRESREHGRAT</sequence>
<dbReference type="RefSeq" id="XP_013423667.1">
    <property type="nucleotide sequence ID" value="XM_013568213.1"/>
</dbReference>
<dbReference type="GeneID" id="25412216"/>
<reference evidence="9 10" key="1">
    <citation type="journal article" date="2014" name="BMC Genomics">
        <title>Genome sequencing of four Aureobasidium pullulans varieties: biotechnological potential, stress tolerance, and description of new species.</title>
        <authorList>
            <person name="Gostin Ar C."/>
            <person name="Ohm R.A."/>
            <person name="Kogej T."/>
            <person name="Sonjak S."/>
            <person name="Turk M."/>
            <person name="Zajc J."/>
            <person name="Zalar P."/>
            <person name="Grube M."/>
            <person name="Sun H."/>
            <person name="Han J."/>
            <person name="Sharma A."/>
            <person name="Chiniquy J."/>
            <person name="Ngan C.Y."/>
            <person name="Lipzen A."/>
            <person name="Barry K."/>
            <person name="Grigoriev I.V."/>
            <person name="Gunde-Cimerman N."/>
        </authorList>
    </citation>
    <scope>NUCLEOTIDE SEQUENCE [LARGE SCALE GENOMIC DNA]</scope>
    <source>
        <strain evidence="9 10">CBS 147.97</strain>
    </source>
</reference>
<evidence type="ECO:0000313" key="9">
    <source>
        <dbReference type="EMBL" id="KEQ69489.1"/>
    </source>
</evidence>
<protein>
    <recommendedName>
        <fullName evidence="8">Rhodopsin domain-containing protein</fullName>
    </recommendedName>
</protein>
<dbReference type="AlphaFoldDB" id="A0A074WD72"/>
<dbReference type="Proteomes" id="UP000027730">
    <property type="component" value="Unassembled WGS sequence"/>
</dbReference>
<dbReference type="STRING" id="1043004.A0A074WD72"/>
<feature type="transmembrane region" description="Helical" evidence="7">
    <location>
        <begin position="60"/>
        <end position="87"/>
    </location>
</feature>
<keyword evidence="3 7" id="KW-1133">Transmembrane helix</keyword>
<comment type="subcellular location">
    <subcellularLocation>
        <location evidence="1">Membrane</location>
        <topology evidence="1">Multi-pass membrane protein</topology>
    </subcellularLocation>
</comment>
<dbReference type="InterPro" id="IPR052337">
    <property type="entry name" value="SAT4-like"/>
</dbReference>
<dbReference type="PANTHER" id="PTHR33048:SF160">
    <property type="entry name" value="SAT4 FAMILY MEMBRANE PROTEIN"/>
    <property type="match status" value="1"/>
</dbReference>
<evidence type="ECO:0000256" key="1">
    <source>
        <dbReference type="ARBA" id="ARBA00004141"/>
    </source>
</evidence>
<feature type="compositionally biased region" description="Polar residues" evidence="6">
    <location>
        <begin position="211"/>
        <end position="235"/>
    </location>
</feature>
<feature type="transmembrane region" description="Helical" evidence="7">
    <location>
        <begin position="138"/>
        <end position="155"/>
    </location>
</feature>
<feature type="transmembrane region" description="Helical" evidence="7">
    <location>
        <begin position="30"/>
        <end position="48"/>
    </location>
</feature>
<feature type="non-terminal residue" evidence="9">
    <location>
        <position position="1"/>
    </location>
</feature>
<evidence type="ECO:0000256" key="6">
    <source>
        <dbReference type="SAM" id="MobiDB-lite"/>
    </source>
</evidence>
<evidence type="ECO:0000259" key="8">
    <source>
        <dbReference type="Pfam" id="PF20684"/>
    </source>
</evidence>
<accession>A0A074WD72</accession>
<feature type="transmembrane region" description="Helical" evidence="7">
    <location>
        <begin position="107"/>
        <end position="126"/>
    </location>
</feature>
<feature type="transmembrane region" description="Helical" evidence="7">
    <location>
        <begin position="175"/>
        <end position="194"/>
    </location>
</feature>
<feature type="region of interest" description="Disordered" evidence="6">
    <location>
        <begin position="210"/>
        <end position="254"/>
    </location>
</feature>
<evidence type="ECO:0000256" key="3">
    <source>
        <dbReference type="ARBA" id="ARBA00022989"/>
    </source>
</evidence>
<proteinExistence type="inferred from homology"/>
<dbReference type="EMBL" id="KL584721">
    <property type="protein sequence ID" value="KEQ69489.1"/>
    <property type="molecule type" value="Genomic_DNA"/>
</dbReference>
<keyword evidence="4 7" id="KW-0472">Membrane</keyword>
<organism evidence="9 10">
    <name type="scientific">Aureobasidium namibiae CBS 147.97</name>
    <dbReference type="NCBI Taxonomy" id="1043004"/>
    <lineage>
        <taxon>Eukaryota</taxon>
        <taxon>Fungi</taxon>
        <taxon>Dikarya</taxon>
        <taxon>Ascomycota</taxon>
        <taxon>Pezizomycotina</taxon>
        <taxon>Dothideomycetes</taxon>
        <taxon>Dothideomycetidae</taxon>
        <taxon>Dothideales</taxon>
        <taxon>Saccotheciaceae</taxon>
        <taxon>Aureobasidium</taxon>
    </lineage>
</organism>
<feature type="domain" description="Rhodopsin" evidence="8">
    <location>
        <begin position="3"/>
        <end position="197"/>
    </location>
</feature>
<gene>
    <name evidence="9" type="ORF">M436DRAFT_55857</name>
</gene>
<comment type="similarity">
    <text evidence="5">Belongs to the SAT4 family.</text>
</comment>
<evidence type="ECO:0000313" key="10">
    <source>
        <dbReference type="Proteomes" id="UP000027730"/>
    </source>
</evidence>
<dbReference type="Pfam" id="PF20684">
    <property type="entry name" value="Fung_rhodopsin"/>
    <property type="match status" value="1"/>
</dbReference>
<dbReference type="GO" id="GO:0016020">
    <property type="term" value="C:membrane"/>
    <property type="evidence" value="ECO:0007669"/>
    <property type="project" value="UniProtKB-SubCell"/>
</dbReference>
<evidence type="ECO:0000256" key="5">
    <source>
        <dbReference type="ARBA" id="ARBA00038359"/>
    </source>
</evidence>
<keyword evidence="2 7" id="KW-0812">Transmembrane</keyword>
<dbReference type="PANTHER" id="PTHR33048">
    <property type="entry name" value="PTH11-LIKE INTEGRAL MEMBRANE PROTEIN (AFU_ORTHOLOGUE AFUA_5G11245)"/>
    <property type="match status" value="1"/>
</dbReference>
<evidence type="ECO:0000256" key="2">
    <source>
        <dbReference type="ARBA" id="ARBA00022692"/>
    </source>
</evidence>
<evidence type="ECO:0000256" key="7">
    <source>
        <dbReference type="SAM" id="Phobius"/>
    </source>
</evidence>